<dbReference type="RefSeq" id="WP_310091969.1">
    <property type="nucleotide sequence ID" value="NZ_JAVDUU010000001.1"/>
</dbReference>
<comment type="caution">
    <text evidence="1">The sequence shown here is derived from an EMBL/GenBank/DDBJ whole genome shotgun (WGS) entry which is preliminary data.</text>
</comment>
<evidence type="ECO:0008006" key="3">
    <source>
        <dbReference type="Google" id="ProtNLM"/>
    </source>
</evidence>
<proteinExistence type="predicted"/>
<evidence type="ECO:0000313" key="2">
    <source>
        <dbReference type="Proteomes" id="UP001247620"/>
    </source>
</evidence>
<gene>
    <name evidence="1" type="ORF">J2W55_000670</name>
</gene>
<evidence type="ECO:0000313" key="1">
    <source>
        <dbReference type="EMBL" id="MDR6940842.1"/>
    </source>
</evidence>
<dbReference type="InterPro" id="IPR011042">
    <property type="entry name" value="6-blade_b-propeller_TolB-like"/>
</dbReference>
<keyword evidence="2" id="KW-1185">Reference proteome</keyword>
<organism evidence="1 2">
    <name type="scientific">Mucilaginibacter pocheonensis</name>
    <dbReference type="NCBI Taxonomy" id="398050"/>
    <lineage>
        <taxon>Bacteria</taxon>
        <taxon>Pseudomonadati</taxon>
        <taxon>Bacteroidota</taxon>
        <taxon>Sphingobacteriia</taxon>
        <taxon>Sphingobacteriales</taxon>
        <taxon>Sphingobacteriaceae</taxon>
        <taxon>Mucilaginibacter</taxon>
    </lineage>
</organism>
<dbReference type="PANTHER" id="PTHR13833:SF71">
    <property type="entry name" value="NHL DOMAIN-CONTAINING PROTEIN"/>
    <property type="match status" value="1"/>
</dbReference>
<name>A0ABU1T629_9SPHI</name>
<dbReference type="PROSITE" id="PS51257">
    <property type="entry name" value="PROKAR_LIPOPROTEIN"/>
    <property type="match status" value="1"/>
</dbReference>
<dbReference type="EMBL" id="JAVDUU010000001">
    <property type="protein sequence ID" value="MDR6940842.1"/>
    <property type="molecule type" value="Genomic_DNA"/>
</dbReference>
<reference evidence="1 2" key="1">
    <citation type="submission" date="2023-07" db="EMBL/GenBank/DDBJ databases">
        <title>Sorghum-associated microbial communities from plants grown in Nebraska, USA.</title>
        <authorList>
            <person name="Schachtman D."/>
        </authorList>
    </citation>
    <scope>NUCLEOTIDE SEQUENCE [LARGE SCALE GENOMIC DNA]</scope>
    <source>
        <strain evidence="1 2">3262</strain>
    </source>
</reference>
<accession>A0ABU1T629</accession>
<sequence>MKANVIKRFPLSICILGMLSFQSCKKDALQSNTSDKNELSYANAIVSSSTTSYMVSTVVGGNTSSGLAVLPYPFYICSEVSGSMFVTLPFSNVIYKVSPQGIYRKYLNYNSPSGIKAGANGSLYFISRFLSNDGHIDTNAIVKVDRNKKITVLKVNEKLTQILDLAIAPDSSIYIPDYQNQRIIKLTKQGVTSILAGKKGVSGYADGQGENAHFTYPTYVKFGEDGNLWVVDGAGSDVGQSIRKVSQAGLVTTLYRLKPDYKNLHYIVAFAVTKRDKDFNLSPHENVIFFVRSFSNGNKVVSNQLFHLSYNKVLTPITGNISENDPLKDGPAAMASFNTPTGITVNPNGIFVADQVHSAIRKIARQ</sequence>
<dbReference type="Proteomes" id="UP001247620">
    <property type="component" value="Unassembled WGS sequence"/>
</dbReference>
<dbReference type="SUPFAM" id="SSF101898">
    <property type="entry name" value="NHL repeat"/>
    <property type="match status" value="1"/>
</dbReference>
<dbReference type="PANTHER" id="PTHR13833">
    <property type="match status" value="1"/>
</dbReference>
<dbReference type="Gene3D" id="2.120.10.30">
    <property type="entry name" value="TolB, C-terminal domain"/>
    <property type="match status" value="2"/>
</dbReference>
<protein>
    <recommendedName>
        <fullName evidence="3">DNA-binding beta-propeller fold protein YncE</fullName>
    </recommendedName>
</protein>